<organism evidence="18 19">
    <name type="scientific">Denitromonas halophila</name>
    <dbReference type="NCBI Taxonomy" id="1629404"/>
    <lineage>
        <taxon>Bacteria</taxon>
        <taxon>Pseudomonadati</taxon>
        <taxon>Pseudomonadota</taxon>
        <taxon>Betaproteobacteria</taxon>
        <taxon>Rhodocyclales</taxon>
        <taxon>Zoogloeaceae</taxon>
        <taxon>Denitromonas</taxon>
    </lineage>
</organism>
<dbReference type="GO" id="GO:0004252">
    <property type="term" value="F:serine-type endopeptidase activity"/>
    <property type="evidence" value="ECO:0007669"/>
    <property type="project" value="InterPro"/>
</dbReference>
<keyword evidence="10" id="KW-0378">Hydrolase</keyword>
<evidence type="ECO:0000256" key="12">
    <source>
        <dbReference type="ARBA" id="ARBA00023016"/>
    </source>
</evidence>
<protein>
    <recommendedName>
        <fullName evidence="5">Probable periplasmic serine endoprotease DegP-like</fullName>
        <ecNumber evidence="4">3.4.21.107</ecNumber>
    </recommendedName>
    <alternativeName>
        <fullName evidence="13">Protease Do</fullName>
    </alternativeName>
</protein>
<evidence type="ECO:0000313" key="18">
    <source>
        <dbReference type="EMBL" id="TVO79617.1"/>
    </source>
</evidence>
<dbReference type="PANTHER" id="PTHR22939">
    <property type="entry name" value="SERINE PROTEASE FAMILY S1C HTRA-RELATED"/>
    <property type="match status" value="1"/>
</dbReference>
<dbReference type="SUPFAM" id="SSF50494">
    <property type="entry name" value="Trypsin-like serine proteases"/>
    <property type="match status" value="1"/>
</dbReference>
<comment type="subcellular location">
    <subcellularLocation>
        <location evidence="2">Periplasm</location>
    </subcellularLocation>
</comment>
<dbReference type="SMART" id="SM00228">
    <property type="entry name" value="PDZ"/>
    <property type="match status" value="2"/>
</dbReference>
<dbReference type="InterPro" id="IPR036034">
    <property type="entry name" value="PDZ_sf"/>
</dbReference>
<evidence type="ECO:0000256" key="7">
    <source>
        <dbReference type="ARBA" id="ARBA00022729"/>
    </source>
</evidence>
<dbReference type="Pfam" id="PF13180">
    <property type="entry name" value="PDZ_2"/>
    <property type="match status" value="1"/>
</dbReference>
<evidence type="ECO:0000256" key="13">
    <source>
        <dbReference type="ARBA" id="ARBA00032850"/>
    </source>
</evidence>
<evidence type="ECO:0000256" key="10">
    <source>
        <dbReference type="ARBA" id="ARBA00022801"/>
    </source>
</evidence>
<sequence>MIRRVCLHVMAAAVCLFAAGVSVADVLPDFRALVREHGPSVVNISISQPESSTKPVHPDISENPHVPDFLRRLLPEAPEPQPEELEQSQGSGFFISDDGYILTNAHVVANAQTIQVRLLDRRVYSATLIGSDKRADIALLKIDGSGLPAVRMGAPDGLAVGEWVVAIGSPFGFENSVTAGIVSAKGRVFPEESFVPFIQTDVAINPGNSGGPLFNLAGEVVGINSQIYSRTGGFMGVSFAIPIDVAMDIQSQLRSTGKVARGRIGVGIQEVTPALAGAFALSSLDGALVGMVEPDSPALHAGVRVGDVIARFGETLVRRSDDLPRIVARVAPGRDVPMEVIRDGARHTLTVTLGHWPSAERASSPQRHIPPKLDDLARRGLTVSEPNGARLKTVGAQWGLEVRKAEGPAARARLREGDLLVASVIAGKQTPLKTLEDLDAVLNRLGPQEALTVLLQRGAGRSFVAIESR</sequence>
<dbReference type="EMBL" id="VMNI01000002">
    <property type="protein sequence ID" value="TVO79617.1"/>
    <property type="molecule type" value="Genomic_DNA"/>
</dbReference>
<feature type="signal peptide" evidence="16">
    <location>
        <begin position="1"/>
        <end position="24"/>
    </location>
</feature>
<evidence type="ECO:0000256" key="14">
    <source>
        <dbReference type="PIRSR" id="PIRSR611782-1"/>
    </source>
</evidence>
<dbReference type="PRINTS" id="PR00834">
    <property type="entry name" value="PROTEASES2C"/>
</dbReference>
<feature type="domain" description="PDZ" evidence="17">
    <location>
        <begin position="262"/>
        <end position="344"/>
    </location>
</feature>
<evidence type="ECO:0000256" key="16">
    <source>
        <dbReference type="SAM" id="SignalP"/>
    </source>
</evidence>
<evidence type="ECO:0000256" key="4">
    <source>
        <dbReference type="ARBA" id="ARBA00013035"/>
    </source>
</evidence>
<dbReference type="Gene3D" id="2.30.42.10">
    <property type="match status" value="2"/>
</dbReference>
<keyword evidence="7 16" id="KW-0732">Signal</keyword>
<dbReference type="PANTHER" id="PTHR22939:SF130">
    <property type="entry name" value="PERIPLASMIC SERINE ENDOPROTEASE DEGP-LIKE-RELATED"/>
    <property type="match status" value="1"/>
</dbReference>
<evidence type="ECO:0000256" key="3">
    <source>
        <dbReference type="ARBA" id="ARBA00010541"/>
    </source>
</evidence>
<evidence type="ECO:0000256" key="6">
    <source>
        <dbReference type="ARBA" id="ARBA00022670"/>
    </source>
</evidence>
<dbReference type="InterPro" id="IPR009003">
    <property type="entry name" value="Peptidase_S1_PA"/>
</dbReference>
<comment type="similarity">
    <text evidence="3">Belongs to the peptidase S1C family.</text>
</comment>
<accession>A0A558E4W0</accession>
<keyword evidence="11" id="KW-0720">Serine protease</keyword>
<dbReference type="InterPro" id="IPR011782">
    <property type="entry name" value="Pept_S1C_Do"/>
</dbReference>
<reference evidence="18 19" key="1">
    <citation type="submission" date="2019-07" db="EMBL/GenBank/DDBJ databases">
        <title>The pathways for chlorine oxyanion respiration interact through the shared metabolite chlorate.</title>
        <authorList>
            <person name="Barnum T.P."/>
            <person name="Cheng Y."/>
            <person name="Hill K.A."/>
            <person name="Lucas L.N."/>
            <person name="Carlson H.K."/>
            <person name="Coates J.D."/>
        </authorList>
    </citation>
    <scope>NUCLEOTIDE SEQUENCE [LARGE SCALE GENOMIC DNA]</scope>
    <source>
        <strain evidence="18 19">SFB-1</strain>
    </source>
</reference>
<comment type="caution">
    <text evidence="18">The sequence shown here is derived from an EMBL/GenBank/DDBJ whole genome shotgun (WGS) entry which is preliminary data.</text>
</comment>
<dbReference type="AlphaFoldDB" id="A0A558E4W0"/>
<feature type="binding site" evidence="15">
    <location>
        <begin position="207"/>
        <end position="209"/>
    </location>
    <ligand>
        <name>substrate</name>
    </ligand>
</feature>
<feature type="binding site" evidence="15">
    <location>
        <position position="136"/>
    </location>
    <ligand>
        <name>substrate</name>
    </ligand>
</feature>
<evidence type="ECO:0000313" key="19">
    <source>
        <dbReference type="Proteomes" id="UP000318349"/>
    </source>
</evidence>
<keyword evidence="8" id="KW-0677">Repeat</keyword>
<dbReference type="Pfam" id="PF13365">
    <property type="entry name" value="Trypsin_2"/>
    <property type="match status" value="1"/>
</dbReference>
<dbReference type="SUPFAM" id="SSF50156">
    <property type="entry name" value="PDZ domain-like"/>
    <property type="match status" value="1"/>
</dbReference>
<feature type="active site" description="Charge relay system" evidence="14">
    <location>
        <position position="136"/>
    </location>
</feature>
<dbReference type="InterPro" id="IPR001478">
    <property type="entry name" value="PDZ"/>
</dbReference>
<feature type="domain" description="PDZ" evidence="17">
    <location>
        <begin position="377"/>
        <end position="459"/>
    </location>
</feature>
<keyword evidence="6" id="KW-0645">Protease</keyword>
<evidence type="ECO:0000256" key="15">
    <source>
        <dbReference type="PIRSR" id="PIRSR611782-2"/>
    </source>
</evidence>
<feature type="binding site" evidence="15">
    <location>
        <position position="106"/>
    </location>
    <ligand>
        <name>substrate</name>
    </ligand>
</feature>
<dbReference type="EC" id="3.4.21.107" evidence="4"/>
<dbReference type="GO" id="GO:0042597">
    <property type="term" value="C:periplasmic space"/>
    <property type="evidence" value="ECO:0007669"/>
    <property type="project" value="UniProtKB-SubCell"/>
</dbReference>
<gene>
    <name evidence="18" type="ORF">FHP89_01055</name>
</gene>
<evidence type="ECO:0000256" key="5">
    <source>
        <dbReference type="ARBA" id="ARBA00013958"/>
    </source>
</evidence>
<evidence type="ECO:0000256" key="1">
    <source>
        <dbReference type="ARBA" id="ARBA00001772"/>
    </source>
</evidence>
<evidence type="ECO:0000256" key="9">
    <source>
        <dbReference type="ARBA" id="ARBA00022764"/>
    </source>
</evidence>
<keyword evidence="9" id="KW-0574">Periplasm</keyword>
<dbReference type="NCBIfam" id="TIGR02037">
    <property type="entry name" value="degP_htrA_DO"/>
    <property type="match status" value="1"/>
</dbReference>
<proteinExistence type="inferred from homology"/>
<dbReference type="GO" id="GO:0006508">
    <property type="term" value="P:proteolysis"/>
    <property type="evidence" value="ECO:0007669"/>
    <property type="project" value="UniProtKB-KW"/>
</dbReference>
<feature type="chain" id="PRO_5038687970" description="Probable periplasmic serine endoprotease DegP-like" evidence="16">
    <location>
        <begin position="25"/>
        <end position="469"/>
    </location>
</feature>
<feature type="active site" description="Charge relay system" evidence="14">
    <location>
        <position position="106"/>
    </location>
</feature>
<name>A0A558E4W0_9RHOO</name>
<evidence type="ECO:0000256" key="8">
    <source>
        <dbReference type="ARBA" id="ARBA00022737"/>
    </source>
</evidence>
<dbReference type="Gene3D" id="2.40.10.120">
    <property type="match status" value="1"/>
</dbReference>
<evidence type="ECO:0000259" key="17">
    <source>
        <dbReference type="SMART" id="SM00228"/>
    </source>
</evidence>
<comment type="catalytic activity">
    <reaction evidence="1">
        <text>Acts on substrates that are at least partially unfolded. The cleavage site P1 residue is normally between a pair of hydrophobic residues, such as Val-|-Val.</text>
        <dbReference type="EC" id="3.4.21.107"/>
    </reaction>
</comment>
<keyword evidence="12" id="KW-0346">Stress response</keyword>
<evidence type="ECO:0000256" key="2">
    <source>
        <dbReference type="ARBA" id="ARBA00004418"/>
    </source>
</evidence>
<feature type="active site" description="Charge relay system" evidence="14">
    <location>
        <position position="209"/>
    </location>
</feature>
<evidence type="ECO:0000256" key="11">
    <source>
        <dbReference type="ARBA" id="ARBA00022825"/>
    </source>
</evidence>
<dbReference type="InterPro" id="IPR001940">
    <property type="entry name" value="Peptidase_S1C"/>
</dbReference>
<dbReference type="Proteomes" id="UP000318349">
    <property type="component" value="Unassembled WGS sequence"/>
</dbReference>